<keyword evidence="5 10" id="KW-0812">Transmembrane</keyword>
<comment type="subcellular location">
    <subcellularLocation>
        <location evidence="10">Cell membrane</location>
        <topology evidence="10">Multi-pass membrane protein</topology>
    </subcellularLocation>
    <subcellularLocation>
        <location evidence="10">Bacterial flagellum basal body</location>
    </subcellularLocation>
</comment>
<keyword evidence="7 10" id="KW-0472">Membrane</keyword>
<evidence type="ECO:0000256" key="6">
    <source>
        <dbReference type="ARBA" id="ARBA00022989"/>
    </source>
</evidence>
<dbReference type="PRINTS" id="PR00953">
    <property type="entry name" value="TYPE3IMRPROT"/>
</dbReference>
<evidence type="ECO:0000313" key="12">
    <source>
        <dbReference type="Proteomes" id="UP000630528"/>
    </source>
</evidence>
<dbReference type="Proteomes" id="UP000630528">
    <property type="component" value="Unassembled WGS sequence"/>
</dbReference>
<organism evidence="11 12">
    <name type="scientific">Ramlibacter ginsenosidimutans</name>
    <dbReference type="NCBI Taxonomy" id="502333"/>
    <lineage>
        <taxon>Bacteria</taxon>
        <taxon>Pseudomonadati</taxon>
        <taxon>Pseudomonadota</taxon>
        <taxon>Betaproteobacteria</taxon>
        <taxon>Burkholderiales</taxon>
        <taxon>Comamonadaceae</taxon>
        <taxon>Ramlibacter</taxon>
    </lineage>
</organism>
<feature type="transmembrane region" description="Helical" evidence="10">
    <location>
        <begin position="40"/>
        <end position="60"/>
    </location>
</feature>
<evidence type="ECO:0000256" key="4">
    <source>
        <dbReference type="ARBA" id="ARBA00022475"/>
    </source>
</evidence>
<reference evidence="11" key="1">
    <citation type="journal article" date="2012" name="J. Microbiol. Biotechnol.">
        <title>Ramlibacter ginsenosidimutans sp. nov., with ginsenoside-converting activity.</title>
        <authorList>
            <person name="Wang L."/>
            <person name="An D.S."/>
            <person name="Kim S.G."/>
            <person name="Jin F.X."/>
            <person name="Kim S.C."/>
            <person name="Lee S.T."/>
            <person name="Im W.T."/>
        </authorList>
    </citation>
    <scope>NUCLEOTIDE SEQUENCE</scope>
    <source>
        <strain evidence="11">KACC 17527</strain>
    </source>
</reference>
<feature type="transmembrane region" description="Helical" evidence="10">
    <location>
        <begin position="124"/>
        <end position="142"/>
    </location>
</feature>
<feature type="transmembrane region" description="Helical" evidence="10">
    <location>
        <begin position="12"/>
        <end position="34"/>
    </location>
</feature>
<evidence type="ECO:0000256" key="1">
    <source>
        <dbReference type="ARBA" id="ARBA00002578"/>
    </source>
</evidence>
<dbReference type="PANTHER" id="PTHR30065:SF1">
    <property type="entry name" value="SURFACE PRESENTATION OF ANTIGENS PROTEIN SPAR"/>
    <property type="match status" value="1"/>
</dbReference>
<dbReference type="GO" id="GO:0044780">
    <property type="term" value="P:bacterial-type flagellum assembly"/>
    <property type="evidence" value="ECO:0007669"/>
    <property type="project" value="UniProtKB-UniRule"/>
</dbReference>
<dbReference type="InterPro" id="IPR006303">
    <property type="entry name" value="FliR"/>
</dbReference>
<reference evidence="11" key="2">
    <citation type="submission" date="2021-01" db="EMBL/GenBank/DDBJ databases">
        <authorList>
            <person name="Kang M."/>
        </authorList>
    </citation>
    <scope>NUCLEOTIDE SEQUENCE</scope>
    <source>
        <strain evidence="11">KACC 17527</strain>
    </source>
</reference>
<gene>
    <name evidence="11" type="primary">fliR</name>
    <name evidence="11" type="ORF">JJB11_04205</name>
</gene>
<keyword evidence="11" id="KW-0966">Cell projection</keyword>
<name>A0A934WL79_9BURK</name>
<evidence type="ECO:0000256" key="2">
    <source>
        <dbReference type="ARBA" id="ARBA00009772"/>
    </source>
</evidence>
<comment type="function">
    <text evidence="1 10">Role in flagellar biosynthesis.</text>
</comment>
<accession>A0A934WL79</accession>
<dbReference type="AlphaFoldDB" id="A0A934WL79"/>
<comment type="similarity">
    <text evidence="2 10">Belongs to the FliR/MopE/SpaR family.</text>
</comment>
<feature type="transmembrane region" description="Helical" evidence="10">
    <location>
        <begin position="81"/>
        <end position="104"/>
    </location>
</feature>
<feature type="transmembrane region" description="Helical" evidence="10">
    <location>
        <begin position="181"/>
        <end position="203"/>
    </location>
</feature>
<keyword evidence="11" id="KW-0969">Cilium</keyword>
<sequence length="262" mass="27630">MQQIVSLLGMSWITAVLLLAARIAAVLLLTPVLYAVNVPVLVRVLLVVALSCALALPFAARTSVLLQDTGSLFGALLREAAIGATLGLGVLLAFAGFSLAGRLVDVQVGFGLAQVFDPLTRARIPIVSALFGLLAVLFFFLVDGHHALLRGIAFSVERFPVGGDWVLGGAAEPMVRQGAGLFTLGFALASPVVLGLLLLDFVLAVVSRNLPQMNIFMVGLPLKITLGLLALSVWAAGFGAPARRLYQAIYQAWSAWFAQGLR</sequence>
<dbReference type="NCBIfam" id="TIGR01400">
    <property type="entry name" value="fliR"/>
    <property type="match status" value="1"/>
</dbReference>
<comment type="caution">
    <text evidence="11">The sequence shown here is derived from an EMBL/GenBank/DDBJ whole genome shotgun (WGS) entry which is preliminary data.</text>
</comment>
<dbReference type="InterPro" id="IPR002010">
    <property type="entry name" value="T3SS_IM_R"/>
</dbReference>
<keyword evidence="6 10" id="KW-1133">Transmembrane helix</keyword>
<dbReference type="RefSeq" id="WP_201166633.1">
    <property type="nucleotide sequence ID" value="NZ_JAEPWM010000001.1"/>
</dbReference>
<feature type="transmembrane region" description="Helical" evidence="10">
    <location>
        <begin position="215"/>
        <end position="236"/>
    </location>
</feature>
<evidence type="ECO:0000256" key="5">
    <source>
        <dbReference type="ARBA" id="ARBA00022692"/>
    </source>
</evidence>
<keyword evidence="8 10" id="KW-0975">Bacterial flagellum</keyword>
<proteinExistence type="inferred from homology"/>
<evidence type="ECO:0000256" key="9">
    <source>
        <dbReference type="NCBIfam" id="TIGR01400"/>
    </source>
</evidence>
<protein>
    <recommendedName>
        <fullName evidence="3 9">Flagellar biosynthetic protein FliR</fullName>
    </recommendedName>
</protein>
<dbReference type="PANTHER" id="PTHR30065">
    <property type="entry name" value="FLAGELLAR BIOSYNTHETIC PROTEIN FLIR"/>
    <property type="match status" value="1"/>
</dbReference>
<evidence type="ECO:0000256" key="3">
    <source>
        <dbReference type="ARBA" id="ARBA00021717"/>
    </source>
</evidence>
<dbReference type="Pfam" id="PF01311">
    <property type="entry name" value="Bac_export_1"/>
    <property type="match status" value="1"/>
</dbReference>
<dbReference type="GO" id="GO:0009425">
    <property type="term" value="C:bacterial-type flagellum basal body"/>
    <property type="evidence" value="ECO:0007669"/>
    <property type="project" value="UniProtKB-SubCell"/>
</dbReference>
<evidence type="ECO:0000256" key="8">
    <source>
        <dbReference type="ARBA" id="ARBA00023143"/>
    </source>
</evidence>
<dbReference type="EMBL" id="JAEPWM010000001">
    <property type="protein sequence ID" value="MBK6005286.1"/>
    <property type="molecule type" value="Genomic_DNA"/>
</dbReference>
<evidence type="ECO:0000256" key="10">
    <source>
        <dbReference type="RuleBase" id="RU362071"/>
    </source>
</evidence>
<evidence type="ECO:0000313" key="11">
    <source>
        <dbReference type="EMBL" id="MBK6005286.1"/>
    </source>
</evidence>
<evidence type="ECO:0000256" key="7">
    <source>
        <dbReference type="ARBA" id="ARBA00023136"/>
    </source>
</evidence>
<keyword evidence="4 10" id="KW-1003">Cell membrane</keyword>
<keyword evidence="12" id="KW-1185">Reference proteome</keyword>
<dbReference type="GO" id="GO:0006605">
    <property type="term" value="P:protein targeting"/>
    <property type="evidence" value="ECO:0007669"/>
    <property type="project" value="UniProtKB-UniRule"/>
</dbReference>
<dbReference type="GO" id="GO:0005886">
    <property type="term" value="C:plasma membrane"/>
    <property type="evidence" value="ECO:0007669"/>
    <property type="project" value="UniProtKB-SubCell"/>
</dbReference>
<keyword evidence="11" id="KW-0282">Flagellum</keyword>